<protein>
    <submittedName>
        <fullName evidence="1">Uncharacterized protein</fullName>
    </submittedName>
</protein>
<gene>
    <name evidence="1" type="ORF">V6N11_018133</name>
</gene>
<sequence length="195" mass="22454">MDGKIEGLEKTMEDVQGDIVQMKDFLGQLQTWMEKKDEIDTEILRQVKGKSTILSYPPIGNEVMAENSDEQGFASRLEAIQRREEIRPQKLELPIFSGDNPYGWLNRAERYFHFNGIANEDKLEDATVCLDSKAFNCPTTLYENKRGDDATMGIESSSRRGGHYKRLSDVEYHEKLRKGLCFCCDEKYSPNHQCN</sequence>
<proteinExistence type="predicted"/>
<organism evidence="1 2">
    <name type="scientific">Hibiscus sabdariffa</name>
    <name type="common">roselle</name>
    <dbReference type="NCBI Taxonomy" id="183260"/>
    <lineage>
        <taxon>Eukaryota</taxon>
        <taxon>Viridiplantae</taxon>
        <taxon>Streptophyta</taxon>
        <taxon>Embryophyta</taxon>
        <taxon>Tracheophyta</taxon>
        <taxon>Spermatophyta</taxon>
        <taxon>Magnoliopsida</taxon>
        <taxon>eudicotyledons</taxon>
        <taxon>Gunneridae</taxon>
        <taxon>Pentapetalae</taxon>
        <taxon>rosids</taxon>
        <taxon>malvids</taxon>
        <taxon>Malvales</taxon>
        <taxon>Malvaceae</taxon>
        <taxon>Malvoideae</taxon>
        <taxon>Hibiscus</taxon>
    </lineage>
</organism>
<keyword evidence="2" id="KW-1185">Reference proteome</keyword>
<comment type="caution">
    <text evidence="1">The sequence shown here is derived from an EMBL/GenBank/DDBJ whole genome shotgun (WGS) entry which is preliminary data.</text>
</comment>
<evidence type="ECO:0000313" key="1">
    <source>
        <dbReference type="EMBL" id="KAK9033095.1"/>
    </source>
</evidence>
<accession>A0ABR2T6Z8</accession>
<reference evidence="1 2" key="1">
    <citation type="journal article" date="2024" name="G3 (Bethesda)">
        <title>Genome assembly of Hibiscus sabdariffa L. provides insights into metabolisms of medicinal natural products.</title>
        <authorList>
            <person name="Kim T."/>
        </authorList>
    </citation>
    <scope>NUCLEOTIDE SEQUENCE [LARGE SCALE GENOMIC DNA]</scope>
    <source>
        <strain evidence="1">TK-2024</strain>
        <tissue evidence="1">Old leaves</tissue>
    </source>
</reference>
<dbReference type="Proteomes" id="UP001396334">
    <property type="component" value="Unassembled WGS sequence"/>
</dbReference>
<name>A0ABR2T6Z8_9ROSI</name>
<evidence type="ECO:0000313" key="2">
    <source>
        <dbReference type="Proteomes" id="UP001396334"/>
    </source>
</evidence>
<dbReference type="EMBL" id="JBBPBN010000008">
    <property type="protein sequence ID" value="KAK9033095.1"/>
    <property type="molecule type" value="Genomic_DNA"/>
</dbReference>